<feature type="compositionally biased region" description="Pro residues" evidence="2">
    <location>
        <begin position="33"/>
        <end position="46"/>
    </location>
</feature>
<dbReference type="InterPro" id="IPR005754">
    <property type="entry name" value="Sortase"/>
</dbReference>
<keyword evidence="3" id="KW-0812">Transmembrane</keyword>
<evidence type="ECO:0000256" key="2">
    <source>
        <dbReference type="SAM" id="MobiDB-lite"/>
    </source>
</evidence>
<evidence type="ECO:0000313" key="4">
    <source>
        <dbReference type="EMBL" id="TFB99961.1"/>
    </source>
</evidence>
<accession>A0A4R8W0J9</accession>
<dbReference type="InterPro" id="IPR023365">
    <property type="entry name" value="Sortase_dom-sf"/>
</dbReference>
<name>A0A4R8W0J9_9MICO</name>
<comment type="caution">
    <text evidence="4">The sequence shown here is derived from an EMBL/GenBank/DDBJ whole genome shotgun (WGS) entry which is preliminary data.</text>
</comment>
<evidence type="ECO:0000256" key="3">
    <source>
        <dbReference type="SAM" id="Phobius"/>
    </source>
</evidence>
<keyword evidence="3" id="KW-1133">Transmembrane helix</keyword>
<feature type="region of interest" description="Disordered" evidence="2">
    <location>
        <begin position="1"/>
        <end position="47"/>
    </location>
</feature>
<keyword evidence="1" id="KW-0378">Hydrolase</keyword>
<dbReference type="Proteomes" id="UP000297643">
    <property type="component" value="Unassembled WGS sequence"/>
</dbReference>
<evidence type="ECO:0000256" key="1">
    <source>
        <dbReference type="ARBA" id="ARBA00022801"/>
    </source>
</evidence>
<feature type="transmembrane region" description="Helical" evidence="3">
    <location>
        <begin position="307"/>
        <end position="326"/>
    </location>
</feature>
<sequence>MPATPDRPEIGPKPARSRIPRAAAPPRGWKPGQVPPRPPRRPPVSVRPPVVLTARDELVRTSLAILAAVIFGILANVTVLGQLQHIVAQQQLTDTLRVELAAGTAPVSEGTIDKVLLTDGTPLAVVDIPSIGVHEVIVEGTDSATTRTGPGHRRDTVLPGQAGVSVVMGRAAAFGGPFARIQELRPGQKFTVTTGQGRQTFAVIGLRYAGDPAPAPLTAGHSRLILETARGPAFIPGGIARVDAELTSETKPAGIRQTTYATLPAADLELANDTSTAWALVFALQFFLVIELAAVWAFRRVGGRKTWIVFIPVVTLGGLLVADQVVRLLPNLL</sequence>
<keyword evidence="3" id="KW-0472">Membrane</keyword>
<gene>
    <name evidence="4" type="ORF">E3O32_16110</name>
</gene>
<protein>
    <submittedName>
        <fullName evidence="4">Sortase</fullName>
    </submittedName>
</protein>
<reference evidence="4 5" key="1">
    <citation type="submission" date="2019-03" db="EMBL/GenBank/DDBJ databases">
        <title>Genomics of glacier-inhabiting Cryobacterium strains.</title>
        <authorList>
            <person name="Liu Q."/>
            <person name="Xin Y.-H."/>
        </authorList>
    </citation>
    <scope>NUCLEOTIDE SEQUENCE [LARGE SCALE GENOMIC DNA]</scope>
    <source>
        <strain evidence="4 5">RHLT2-21</strain>
    </source>
</reference>
<keyword evidence="5" id="KW-1185">Reference proteome</keyword>
<evidence type="ECO:0000313" key="5">
    <source>
        <dbReference type="Proteomes" id="UP000297643"/>
    </source>
</evidence>
<dbReference type="GO" id="GO:0016787">
    <property type="term" value="F:hydrolase activity"/>
    <property type="evidence" value="ECO:0007669"/>
    <property type="project" value="UniProtKB-KW"/>
</dbReference>
<dbReference type="SUPFAM" id="SSF63817">
    <property type="entry name" value="Sortase"/>
    <property type="match status" value="1"/>
</dbReference>
<dbReference type="Pfam" id="PF04203">
    <property type="entry name" value="Sortase"/>
    <property type="match status" value="1"/>
</dbReference>
<feature type="transmembrane region" description="Helical" evidence="3">
    <location>
        <begin position="277"/>
        <end position="298"/>
    </location>
</feature>
<dbReference type="EMBL" id="SOFM01000049">
    <property type="protein sequence ID" value="TFB99961.1"/>
    <property type="molecule type" value="Genomic_DNA"/>
</dbReference>
<feature type="compositionally biased region" description="Basic and acidic residues" evidence="2">
    <location>
        <begin position="1"/>
        <end position="10"/>
    </location>
</feature>
<organism evidence="4 5">
    <name type="scientific">Cryobacterium mannosilyticum</name>
    <dbReference type="NCBI Taxonomy" id="1259190"/>
    <lineage>
        <taxon>Bacteria</taxon>
        <taxon>Bacillati</taxon>
        <taxon>Actinomycetota</taxon>
        <taxon>Actinomycetes</taxon>
        <taxon>Micrococcales</taxon>
        <taxon>Microbacteriaceae</taxon>
        <taxon>Cryobacterium</taxon>
    </lineage>
</organism>
<proteinExistence type="predicted"/>
<dbReference type="Gene3D" id="2.40.260.10">
    <property type="entry name" value="Sortase"/>
    <property type="match status" value="1"/>
</dbReference>
<dbReference type="AlphaFoldDB" id="A0A4R8W0J9"/>